<dbReference type="RefSeq" id="WP_202244125.1">
    <property type="nucleotide sequence ID" value="NZ_JAESIY010000004.1"/>
</dbReference>
<sequence length="552" mass="61693">MLKHLLIKNYALIQHLEIDPSENLNIITGETGAGKSIMLGAVGLLLGNRADTKSLLDESSKCIIEGQFDIKEYQLEKLFDEEDLDYAPLSIFRREISPSGKSRAFINDTPVTLDILKKLSTRLMDVHSQHETLHLGKHNYQLAFVDAYAGTTPLRQTYRSKFQAYKKALQKLEALKKENAEVGKEADFNNFLLSELVKAELKAGEQEELEASLEVMEHAEEIKTKLNESLSTLSDGEFAAISGLQQAKILVGQLKAYAKTYESISERLESTFIELKDIITEIEKEEDSVEFDPEEIQITQERLSLIYSLQQKHQVSSISELLEIQADLETKANRFNNLDEDIQNAEAEAKQHQEAAQKDAETLSQKRQKVFTALEKELKSLLGQVGIPDASINITNELVALGDHGIDQINILFSANKGIAPQELSKSASGGEFSRLMFCVKYILADKISMPTIIFDEIDTGVSGEIALKLGDMMKRMAENHQVITISHLPQVAAKGSKHYFVFKDNTSDKAISKIKALDEQERISEIAKMIGGDKPSETAFQSARELLQVTQ</sequence>
<dbReference type="InterPro" id="IPR027417">
    <property type="entry name" value="P-loop_NTPase"/>
</dbReference>
<evidence type="ECO:0000256" key="1">
    <source>
        <dbReference type="ARBA" id="ARBA00003618"/>
    </source>
</evidence>
<protein>
    <recommendedName>
        <fullName evidence="3 9">DNA repair protein RecN</fullName>
    </recommendedName>
    <alternativeName>
        <fullName evidence="8 9">Recombination protein N</fullName>
    </alternativeName>
</protein>
<organism evidence="12 13">
    <name type="scientific">Fulvivirga sediminis</name>
    <dbReference type="NCBI Taxonomy" id="2803949"/>
    <lineage>
        <taxon>Bacteria</taxon>
        <taxon>Pseudomonadati</taxon>
        <taxon>Bacteroidota</taxon>
        <taxon>Cytophagia</taxon>
        <taxon>Cytophagales</taxon>
        <taxon>Fulvivirgaceae</taxon>
        <taxon>Fulvivirga</taxon>
    </lineage>
</organism>
<dbReference type="CDD" id="cd03241">
    <property type="entry name" value="ABC_RecN"/>
    <property type="match status" value="2"/>
</dbReference>
<keyword evidence="13" id="KW-1185">Reference proteome</keyword>
<evidence type="ECO:0000256" key="6">
    <source>
        <dbReference type="ARBA" id="ARBA00022840"/>
    </source>
</evidence>
<dbReference type="PANTHER" id="PTHR11059">
    <property type="entry name" value="DNA REPAIR PROTEIN RECN"/>
    <property type="match status" value="1"/>
</dbReference>
<evidence type="ECO:0000259" key="11">
    <source>
        <dbReference type="Pfam" id="PF02463"/>
    </source>
</evidence>
<keyword evidence="6" id="KW-0067">ATP-binding</keyword>
<accession>A0A937F8Q9</accession>
<evidence type="ECO:0000256" key="2">
    <source>
        <dbReference type="ARBA" id="ARBA00009441"/>
    </source>
</evidence>
<dbReference type="GO" id="GO:0043590">
    <property type="term" value="C:bacterial nucleoid"/>
    <property type="evidence" value="ECO:0007669"/>
    <property type="project" value="TreeGrafter"/>
</dbReference>
<evidence type="ECO:0000256" key="7">
    <source>
        <dbReference type="ARBA" id="ARBA00023204"/>
    </source>
</evidence>
<reference evidence="12" key="1">
    <citation type="submission" date="2021-01" db="EMBL/GenBank/DDBJ databases">
        <title>Fulvivirga kasyanovii gen. nov., sp nov., a novel member of the phylum Bacteroidetes isolated from seawater in a mussel farm.</title>
        <authorList>
            <person name="Zhao L.-H."/>
            <person name="Wang Z.-J."/>
        </authorList>
    </citation>
    <scope>NUCLEOTIDE SEQUENCE</scope>
    <source>
        <strain evidence="12">2943</strain>
    </source>
</reference>
<dbReference type="GO" id="GO:0006310">
    <property type="term" value="P:DNA recombination"/>
    <property type="evidence" value="ECO:0007669"/>
    <property type="project" value="InterPro"/>
</dbReference>
<keyword evidence="4" id="KW-0547">Nucleotide-binding</keyword>
<dbReference type="Gene3D" id="3.40.50.300">
    <property type="entry name" value="P-loop containing nucleotide triphosphate hydrolases"/>
    <property type="match status" value="2"/>
</dbReference>
<dbReference type="PANTHER" id="PTHR11059:SF0">
    <property type="entry name" value="DNA REPAIR PROTEIN RECN"/>
    <property type="match status" value="1"/>
</dbReference>
<gene>
    <name evidence="12" type="primary">recN</name>
    <name evidence="12" type="ORF">JL102_09385</name>
</gene>
<evidence type="ECO:0000256" key="10">
    <source>
        <dbReference type="SAM" id="Coils"/>
    </source>
</evidence>
<feature type="coiled-coil region" evidence="10">
    <location>
        <begin position="155"/>
        <end position="185"/>
    </location>
</feature>
<evidence type="ECO:0000313" key="12">
    <source>
        <dbReference type="EMBL" id="MBL3656340.1"/>
    </source>
</evidence>
<dbReference type="PIRSF" id="PIRSF003128">
    <property type="entry name" value="RecN"/>
    <property type="match status" value="1"/>
</dbReference>
<dbReference type="GO" id="GO:0005524">
    <property type="term" value="F:ATP binding"/>
    <property type="evidence" value="ECO:0007669"/>
    <property type="project" value="UniProtKB-KW"/>
</dbReference>
<keyword evidence="10" id="KW-0175">Coiled coil</keyword>
<dbReference type="GO" id="GO:0006281">
    <property type="term" value="P:DNA repair"/>
    <property type="evidence" value="ECO:0007669"/>
    <property type="project" value="UniProtKB-KW"/>
</dbReference>
<dbReference type="NCBIfam" id="TIGR00634">
    <property type="entry name" value="recN"/>
    <property type="match status" value="1"/>
</dbReference>
<dbReference type="InterPro" id="IPR003395">
    <property type="entry name" value="RecF/RecN/SMC_N"/>
</dbReference>
<dbReference type="Pfam" id="PF02463">
    <property type="entry name" value="SMC_N"/>
    <property type="match status" value="1"/>
</dbReference>
<keyword evidence="7 9" id="KW-0234">DNA repair</keyword>
<evidence type="ECO:0000256" key="3">
    <source>
        <dbReference type="ARBA" id="ARBA00021315"/>
    </source>
</evidence>
<evidence type="ECO:0000256" key="9">
    <source>
        <dbReference type="PIRNR" id="PIRNR003128"/>
    </source>
</evidence>
<feature type="domain" description="RecF/RecN/SMC N-terminal" evidence="11">
    <location>
        <begin position="1"/>
        <end position="505"/>
    </location>
</feature>
<evidence type="ECO:0000256" key="8">
    <source>
        <dbReference type="ARBA" id="ARBA00033408"/>
    </source>
</evidence>
<comment type="similarity">
    <text evidence="2 9">Belongs to the RecN family.</text>
</comment>
<evidence type="ECO:0000313" key="13">
    <source>
        <dbReference type="Proteomes" id="UP000659388"/>
    </source>
</evidence>
<dbReference type="SUPFAM" id="SSF52540">
    <property type="entry name" value="P-loop containing nucleoside triphosphate hydrolases"/>
    <property type="match status" value="2"/>
</dbReference>
<dbReference type="EMBL" id="JAESIY010000004">
    <property type="protein sequence ID" value="MBL3656340.1"/>
    <property type="molecule type" value="Genomic_DNA"/>
</dbReference>
<dbReference type="AlphaFoldDB" id="A0A937F8Q9"/>
<evidence type="ECO:0000256" key="4">
    <source>
        <dbReference type="ARBA" id="ARBA00022741"/>
    </source>
</evidence>
<comment type="function">
    <text evidence="1 9">May be involved in recombinational repair of damaged DNA.</text>
</comment>
<feature type="coiled-coil region" evidence="10">
    <location>
        <begin position="328"/>
        <end position="362"/>
    </location>
</feature>
<dbReference type="Proteomes" id="UP000659388">
    <property type="component" value="Unassembled WGS sequence"/>
</dbReference>
<dbReference type="GO" id="GO:0009432">
    <property type="term" value="P:SOS response"/>
    <property type="evidence" value="ECO:0007669"/>
    <property type="project" value="TreeGrafter"/>
</dbReference>
<evidence type="ECO:0000256" key="5">
    <source>
        <dbReference type="ARBA" id="ARBA00022763"/>
    </source>
</evidence>
<name>A0A937F8Q9_9BACT</name>
<dbReference type="InterPro" id="IPR004604">
    <property type="entry name" value="DNA_recomb/repair_RecN"/>
</dbReference>
<proteinExistence type="inferred from homology"/>
<comment type="caution">
    <text evidence="12">The sequence shown here is derived from an EMBL/GenBank/DDBJ whole genome shotgun (WGS) entry which is preliminary data.</text>
</comment>
<keyword evidence="5 9" id="KW-0227">DNA damage</keyword>